<dbReference type="Proteomes" id="UP000008866">
    <property type="component" value="Unassembled WGS sequence"/>
</dbReference>
<keyword evidence="3" id="KW-1185">Reference proteome</keyword>
<keyword evidence="1" id="KW-0472">Membrane</keyword>
<protein>
    <submittedName>
        <fullName evidence="2">Uncharacterized protein</fullName>
    </submittedName>
</protein>
<accession>D4ALJ3</accession>
<gene>
    <name evidence="2" type="ORF">ARB_05191</name>
</gene>
<dbReference type="EMBL" id="ABSU01000002">
    <property type="protein sequence ID" value="EFE36252.1"/>
    <property type="molecule type" value="Genomic_DNA"/>
</dbReference>
<keyword evidence="1" id="KW-1133">Transmembrane helix</keyword>
<dbReference type="GeneID" id="9526537"/>
<dbReference type="RefSeq" id="XP_003016897.1">
    <property type="nucleotide sequence ID" value="XM_003016851.1"/>
</dbReference>
<proteinExistence type="predicted"/>
<evidence type="ECO:0000313" key="3">
    <source>
        <dbReference type="Proteomes" id="UP000008866"/>
    </source>
</evidence>
<dbReference type="KEGG" id="abe:ARB_05191"/>
<evidence type="ECO:0000256" key="1">
    <source>
        <dbReference type="SAM" id="Phobius"/>
    </source>
</evidence>
<organism evidence="2 3">
    <name type="scientific">Arthroderma benhamiae (strain ATCC MYA-4681 / CBS 112371)</name>
    <name type="common">Trichophyton mentagrophytes</name>
    <dbReference type="NCBI Taxonomy" id="663331"/>
    <lineage>
        <taxon>Eukaryota</taxon>
        <taxon>Fungi</taxon>
        <taxon>Dikarya</taxon>
        <taxon>Ascomycota</taxon>
        <taxon>Pezizomycotina</taxon>
        <taxon>Eurotiomycetes</taxon>
        <taxon>Eurotiomycetidae</taxon>
        <taxon>Onygenales</taxon>
        <taxon>Arthrodermataceae</taxon>
        <taxon>Trichophyton</taxon>
    </lineage>
</organism>
<reference evidence="3" key="1">
    <citation type="journal article" date="2011" name="Genome Biol.">
        <title>Comparative and functional genomics provide insights into the pathogenicity of dermatophytic fungi.</title>
        <authorList>
            <person name="Burmester A."/>
            <person name="Shelest E."/>
            <person name="Gloeckner G."/>
            <person name="Heddergott C."/>
            <person name="Schindler S."/>
            <person name="Staib P."/>
            <person name="Heidel A."/>
            <person name="Felder M."/>
            <person name="Petzold A."/>
            <person name="Szafranski K."/>
            <person name="Feuermann M."/>
            <person name="Pedruzzi I."/>
            <person name="Priebe S."/>
            <person name="Groth M."/>
            <person name="Winkler R."/>
            <person name="Li W."/>
            <person name="Kniemeyer O."/>
            <person name="Schroeckh V."/>
            <person name="Hertweck C."/>
            <person name="Hube B."/>
            <person name="White T.C."/>
            <person name="Platzer M."/>
            <person name="Guthke R."/>
            <person name="Heitman J."/>
            <person name="Woestemeyer J."/>
            <person name="Zipfel P.F."/>
            <person name="Monod M."/>
            <person name="Brakhage A.A."/>
        </authorList>
    </citation>
    <scope>NUCLEOTIDE SEQUENCE [LARGE SCALE GENOMIC DNA]</scope>
    <source>
        <strain evidence="3">ATCC MYA-4681 / CBS 112371</strain>
    </source>
</reference>
<sequence length="53" mass="5988">MTAGIANEYFFNFIFSFTFASSTSLYLSLAYLRLSELLFPLDWLVIPPSTATV</sequence>
<feature type="transmembrane region" description="Helical" evidence="1">
    <location>
        <begin position="9"/>
        <end position="32"/>
    </location>
</feature>
<dbReference type="HOGENOM" id="CLU_3068203_0_0_1"/>
<name>D4ALJ3_ARTBC</name>
<dbReference type="AlphaFoldDB" id="D4ALJ3"/>
<evidence type="ECO:0000313" key="2">
    <source>
        <dbReference type="EMBL" id="EFE36252.1"/>
    </source>
</evidence>
<comment type="caution">
    <text evidence="2">The sequence shown here is derived from an EMBL/GenBank/DDBJ whole genome shotgun (WGS) entry which is preliminary data.</text>
</comment>
<keyword evidence="1" id="KW-0812">Transmembrane</keyword>